<proteinExistence type="predicted"/>
<dbReference type="Proteomes" id="UP000719500">
    <property type="component" value="Unassembled WGS sequence"/>
</dbReference>
<dbReference type="EMBL" id="JACSNX010000007">
    <property type="protein sequence ID" value="MBM6851190.1"/>
    <property type="molecule type" value="Genomic_DNA"/>
</dbReference>
<dbReference type="InterPro" id="IPR037126">
    <property type="entry name" value="PdaC/RsiV-like_sf"/>
</dbReference>
<evidence type="ECO:0000259" key="1">
    <source>
        <dbReference type="Pfam" id="PF11738"/>
    </source>
</evidence>
<keyword evidence="3" id="KW-1185">Reference proteome</keyword>
<accession>A0ABS2FV89</accession>
<dbReference type="Pfam" id="PF11738">
    <property type="entry name" value="DUF3298"/>
    <property type="match status" value="1"/>
</dbReference>
<dbReference type="RefSeq" id="WP_204803861.1">
    <property type="nucleotide sequence ID" value="NZ_JACSNX010000007.1"/>
</dbReference>
<organism evidence="2 3">
    <name type="scientific">Oscillibacter valericigenes</name>
    <dbReference type="NCBI Taxonomy" id="351091"/>
    <lineage>
        <taxon>Bacteria</taxon>
        <taxon>Bacillati</taxon>
        <taxon>Bacillota</taxon>
        <taxon>Clostridia</taxon>
        <taxon>Eubacteriales</taxon>
        <taxon>Oscillospiraceae</taxon>
        <taxon>Oscillibacter</taxon>
    </lineage>
</organism>
<sequence>MKESLTQLHTEPASAEREWTVEEIPVLSASVSLPEPVPAADRLSRRIRRYYQLQCRSFLRYCEAYLLPAAAEACRTALEASQPIPKFCAELTYRVTYNEGGLWSLYTQSRESGPGGRTVLLRRGDTWDLASGYPVALSAFFPRRSGWKRRLLDAAEAEIQQQEQAGAARYHEGTRRLLRRHFNPQNYYLTPEGLAIFYPMYAIAPAAEGIPVFTVPYSRSGPALPSREA</sequence>
<evidence type="ECO:0000313" key="3">
    <source>
        <dbReference type="Proteomes" id="UP000719500"/>
    </source>
</evidence>
<comment type="caution">
    <text evidence="2">The sequence shown here is derived from an EMBL/GenBank/DDBJ whole genome shotgun (WGS) entry which is preliminary data.</text>
</comment>
<reference evidence="2 3" key="1">
    <citation type="journal article" date="2021" name="Sci. Rep.">
        <title>The distribution of antibiotic resistance genes in chicken gut microbiota commensals.</title>
        <authorList>
            <person name="Juricova H."/>
            <person name="Matiasovicova J."/>
            <person name="Kubasova T."/>
            <person name="Cejkova D."/>
            <person name="Rychlik I."/>
        </authorList>
    </citation>
    <scope>NUCLEOTIDE SEQUENCE [LARGE SCALE GENOMIC DNA]</scope>
    <source>
        <strain evidence="2 3">An411</strain>
    </source>
</reference>
<dbReference type="Gene3D" id="3.90.640.20">
    <property type="entry name" value="Heat-shock cognate protein, ATPase"/>
    <property type="match status" value="1"/>
</dbReference>
<name>A0ABS2FV89_9FIRM</name>
<gene>
    <name evidence="2" type="ORF">H9X91_07045</name>
</gene>
<evidence type="ECO:0000313" key="2">
    <source>
        <dbReference type="EMBL" id="MBM6851190.1"/>
    </source>
</evidence>
<protein>
    <submittedName>
        <fullName evidence="2">DUF3298 domain-containing protein</fullName>
    </submittedName>
</protein>
<feature type="domain" description="DUF3298" evidence="1">
    <location>
        <begin position="144"/>
        <end position="218"/>
    </location>
</feature>
<dbReference type="InterPro" id="IPR021729">
    <property type="entry name" value="DUF3298"/>
</dbReference>